<evidence type="ECO:0000313" key="2">
    <source>
        <dbReference type="Proteomes" id="UP001155483"/>
    </source>
</evidence>
<keyword evidence="2" id="KW-1185">Reference proteome</keyword>
<gene>
    <name evidence="1" type="ORF">OCK74_02970</name>
</gene>
<dbReference type="RefSeq" id="WP_279295500.1">
    <property type="nucleotide sequence ID" value="NZ_JAOTIF010000001.1"/>
</dbReference>
<organism evidence="1 2">
    <name type="scientific">Paraflavisolibacter caeni</name>
    <dbReference type="NCBI Taxonomy" id="2982496"/>
    <lineage>
        <taxon>Bacteria</taxon>
        <taxon>Pseudomonadati</taxon>
        <taxon>Bacteroidota</taxon>
        <taxon>Chitinophagia</taxon>
        <taxon>Chitinophagales</taxon>
        <taxon>Chitinophagaceae</taxon>
        <taxon>Paraflavisolibacter</taxon>
    </lineage>
</organism>
<reference evidence="1" key="1">
    <citation type="submission" date="2022-09" db="EMBL/GenBank/DDBJ databases">
        <authorList>
            <person name="Yuan C."/>
            <person name="Ke Z."/>
        </authorList>
    </citation>
    <scope>NUCLEOTIDE SEQUENCE</scope>
    <source>
        <strain evidence="1">LB-8</strain>
    </source>
</reference>
<protein>
    <submittedName>
        <fullName evidence="1">Uncharacterized protein</fullName>
    </submittedName>
</protein>
<proteinExistence type="predicted"/>
<dbReference type="PROSITE" id="PS51257">
    <property type="entry name" value="PROKAR_LIPOPROTEIN"/>
    <property type="match status" value="1"/>
</dbReference>
<evidence type="ECO:0000313" key="1">
    <source>
        <dbReference type="EMBL" id="MCU7548056.1"/>
    </source>
</evidence>
<dbReference type="EMBL" id="JAOTIF010000001">
    <property type="protein sequence ID" value="MCU7548056.1"/>
    <property type="molecule type" value="Genomic_DNA"/>
</dbReference>
<accession>A0A9X2XTG5</accession>
<dbReference type="AlphaFoldDB" id="A0A9X2XTG5"/>
<comment type="caution">
    <text evidence="1">The sequence shown here is derived from an EMBL/GenBank/DDBJ whole genome shotgun (WGS) entry which is preliminary data.</text>
</comment>
<sequence>MKFFYLPLFIVVISFCSCRKDVQKPGSVSNLPDETATLLRKFTYPASNTADSVSFVLSRDSIKISGSNNTGKQLILAVDIPYPQGNDYIKFTINEGKLKPGLVGAYTIVSSPVGGLQGDAQVNYRYKKDTYSYVEFYPGNADGVLQFTSYDPGQKLLAGTYSFHINSLHNPKIGMNWVETRIDVKGSFGNMQIK</sequence>
<reference evidence="1" key="2">
    <citation type="submission" date="2023-04" db="EMBL/GenBank/DDBJ databases">
        <title>Paracnuella aquatica gen. nov., sp. nov., a member of the family Chitinophagaceae isolated from a hot spring.</title>
        <authorList>
            <person name="Wang C."/>
        </authorList>
    </citation>
    <scope>NUCLEOTIDE SEQUENCE</scope>
    <source>
        <strain evidence="1">LB-8</strain>
    </source>
</reference>
<name>A0A9X2XTG5_9BACT</name>
<dbReference type="Proteomes" id="UP001155483">
    <property type="component" value="Unassembled WGS sequence"/>
</dbReference>